<evidence type="ECO:0000259" key="5">
    <source>
        <dbReference type="PROSITE" id="PS51935"/>
    </source>
</evidence>
<dbReference type="InterPro" id="IPR036028">
    <property type="entry name" value="SH3-like_dom_sf"/>
</dbReference>
<dbReference type="EMBL" id="JBHRSV010000002">
    <property type="protein sequence ID" value="MFC2925306.1"/>
    <property type="molecule type" value="Genomic_DNA"/>
</dbReference>
<dbReference type="RefSeq" id="WP_343165066.1">
    <property type="nucleotide sequence ID" value="NZ_JBHRSV010000002.1"/>
</dbReference>
<evidence type="ECO:0000256" key="3">
    <source>
        <dbReference type="ARBA" id="ARBA00022801"/>
    </source>
</evidence>
<evidence type="ECO:0000313" key="6">
    <source>
        <dbReference type="EMBL" id="MFC2925306.1"/>
    </source>
</evidence>
<dbReference type="Gene3D" id="2.30.30.40">
    <property type="entry name" value="SH3 Domains"/>
    <property type="match status" value="1"/>
</dbReference>
<evidence type="ECO:0000256" key="1">
    <source>
        <dbReference type="ARBA" id="ARBA00007074"/>
    </source>
</evidence>
<reference evidence="7" key="1">
    <citation type="journal article" date="2019" name="Int. J. Syst. Evol. Microbiol.">
        <title>The Global Catalogue of Microorganisms (GCM) 10K type strain sequencing project: providing services to taxonomists for standard genome sequencing and annotation.</title>
        <authorList>
            <consortium name="The Broad Institute Genomics Platform"/>
            <consortium name="The Broad Institute Genome Sequencing Center for Infectious Disease"/>
            <person name="Wu L."/>
            <person name="Ma J."/>
        </authorList>
    </citation>
    <scope>NUCLEOTIDE SEQUENCE [LARGE SCALE GENOMIC DNA]</scope>
    <source>
        <strain evidence="7">KCTC 52487</strain>
    </source>
</reference>
<gene>
    <name evidence="6" type="ORF">ACFOOR_04230</name>
</gene>
<keyword evidence="3" id="KW-0378">Hydrolase</keyword>
<dbReference type="InterPro" id="IPR041382">
    <property type="entry name" value="SH3_16"/>
</dbReference>
<accession>A0ABV6ZV24</accession>
<feature type="domain" description="NlpC/P60" evidence="5">
    <location>
        <begin position="154"/>
        <end position="280"/>
    </location>
</feature>
<dbReference type="InterPro" id="IPR051794">
    <property type="entry name" value="PG_Endopeptidase_C40"/>
</dbReference>
<name>A0ABV6ZV24_9PROT</name>
<keyword evidence="2" id="KW-0645">Protease</keyword>
<dbReference type="Pfam" id="PF18348">
    <property type="entry name" value="SH3_16"/>
    <property type="match status" value="1"/>
</dbReference>
<evidence type="ECO:0000313" key="7">
    <source>
        <dbReference type="Proteomes" id="UP001595379"/>
    </source>
</evidence>
<organism evidence="6 7">
    <name type="scientific">Hyphobacterium vulgare</name>
    <dbReference type="NCBI Taxonomy" id="1736751"/>
    <lineage>
        <taxon>Bacteria</taxon>
        <taxon>Pseudomonadati</taxon>
        <taxon>Pseudomonadota</taxon>
        <taxon>Alphaproteobacteria</taxon>
        <taxon>Maricaulales</taxon>
        <taxon>Maricaulaceae</taxon>
        <taxon>Hyphobacterium</taxon>
    </lineage>
</organism>
<dbReference type="SUPFAM" id="SSF50044">
    <property type="entry name" value="SH3-domain"/>
    <property type="match status" value="1"/>
</dbReference>
<keyword evidence="7" id="KW-1185">Reference proteome</keyword>
<dbReference type="PANTHER" id="PTHR47359">
    <property type="entry name" value="PEPTIDOGLYCAN DL-ENDOPEPTIDASE CWLO"/>
    <property type="match status" value="1"/>
</dbReference>
<proteinExistence type="inferred from homology"/>
<sequence length="281" mass="30853">MDRRTTPARPDLAASHLEGQVEAERFTEPVDRQVGHANVWLRSAPKDDAPVDTELLFGEVFAVLEEKDGWAWGFSRNDGYTGYVPSDALDRDVRMASHRVSALRTYVLSKPDLKSPPVALISLNSRVAAGRREGNYVEVIGTGWVPQFHIAPVSATEPDFVAVAERFYAVPYLWGGKTSVGLDCSALVQLSLEAAGIPAPRDTDLQEAELGGRWRHVAADAPKRRGDLVFWKGHVGIMTDGEQLLHANAWHMAVAIEPLAEAVERIEKTAGPVTSVLRRSR</sequence>
<comment type="similarity">
    <text evidence="1">Belongs to the peptidase C40 family.</text>
</comment>
<dbReference type="Pfam" id="PF00877">
    <property type="entry name" value="NLPC_P60"/>
    <property type="match status" value="1"/>
</dbReference>
<dbReference type="InterPro" id="IPR000064">
    <property type="entry name" value="NLP_P60_dom"/>
</dbReference>
<dbReference type="Proteomes" id="UP001595379">
    <property type="component" value="Unassembled WGS sequence"/>
</dbReference>
<evidence type="ECO:0000256" key="4">
    <source>
        <dbReference type="ARBA" id="ARBA00022807"/>
    </source>
</evidence>
<evidence type="ECO:0000256" key="2">
    <source>
        <dbReference type="ARBA" id="ARBA00022670"/>
    </source>
</evidence>
<dbReference type="PROSITE" id="PS51935">
    <property type="entry name" value="NLPC_P60"/>
    <property type="match status" value="1"/>
</dbReference>
<dbReference type="PANTHER" id="PTHR47359:SF3">
    <property type="entry name" value="NLP_P60 DOMAIN-CONTAINING PROTEIN-RELATED"/>
    <property type="match status" value="1"/>
</dbReference>
<comment type="caution">
    <text evidence="6">The sequence shown here is derived from an EMBL/GenBank/DDBJ whole genome shotgun (WGS) entry which is preliminary data.</text>
</comment>
<keyword evidence="4" id="KW-0788">Thiol protease</keyword>
<dbReference type="InterPro" id="IPR038765">
    <property type="entry name" value="Papain-like_cys_pep_sf"/>
</dbReference>
<dbReference type="Gene3D" id="3.90.1720.10">
    <property type="entry name" value="endopeptidase domain like (from Nostoc punctiforme)"/>
    <property type="match status" value="1"/>
</dbReference>
<dbReference type="SUPFAM" id="SSF54001">
    <property type="entry name" value="Cysteine proteinases"/>
    <property type="match status" value="1"/>
</dbReference>
<protein>
    <submittedName>
        <fullName evidence="6">C40 family peptidase</fullName>
    </submittedName>
</protein>